<reference evidence="1" key="2">
    <citation type="submission" date="2023-05" db="EMBL/GenBank/DDBJ databases">
        <authorList>
            <person name="Schelkunov M.I."/>
        </authorList>
    </citation>
    <scope>NUCLEOTIDE SEQUENCE</scope>
    <source>
        <strain evidence="1">Hsosn_3</strain>
        <tissue evidence="1">Leaf</tissue>
    </source>
</reference>
<gene>
    <name evidence="1" type="ORF">POM88_026664</name>
</gene>
<evidence type="ECO:0000313" key="2">
    <source>
        <dbReference type="Proteomes" id="UP001237642"/>
    </source>
</evidence>
<comment type="caution">
    <text evidence="1">The sequence shown here is derived from an EMBL/GenBank/DDBJ whole genome shotgun (WGS) entry which is preliminary data.</text>
</comment>
<protein>
    <submittedName>
        <fullName evidence="1">Uncharacterized protein</fullName>
    </submittedName>
</protein>
<reference evidence="1" key="1">
    <citation type="submission" date="2023-02" db="EMBL/GenBank/DDBJ databases">
        <title>Genome of toxic invasive species Heracleum sosnowskyi carries increased number of genes despite the absence of recent whole-genome duplications.</title>
        <authorList>
            <person name="Schelkunov M."/>
            <person name="Shtratnikova V."/>
            <person name="Makarenko M."/>
            <person name="Klepikova A."/>
            <person name="Omelchenko D."/>
            <person name="Novikova G."/>
            <person name="Obukhova E."/>
            <person name="Bogdanov V."/>
            <person name="Penin A."/>
            <person name="Logacheva M."/>
        </authorList>
    </citation>
    <scope>NUCLEOTIDE SEQUENCE</scope>
    <source>
        <strain evidence="1">Hsosn_3</strain>
        <tissue evidence="1">Leaf</tissue>
    </source>
</reference>
<dbReference type="EMBL" id="JAUIZM010000006">
    <property type="protein sequence ID" value="KAK1379920.1"/>
    <property type="molecule type" value="Genomic_DNA"/>
</dbReference>
<dbReference type="AlphaFoldDB" id="A0AAD8MKV2"/>
<organism evidence="1 2">
    <name type="scientific">Heracleum sosnowskyi</name>
    <dbReference type="NCBI Taxonomy" id="360622"/>
    <lineage>
        <taxon>Eukaryota</taxon>
        <taxon>Viridiplantae</taxon>
        <taxon>Streptophyta</taxon>
        <taxon>Embryophyta</taxon>
        <taxon>Tracheophyta</taxon>
        <taxon>Spermatophyta</taxon>
        <taxon>Magnoliopsida</taxon>
        <taxon>eudicotyledons</taxon>
        <taxon>Gunneridae</taxon>
        <taxon>Pentapetalae</taxon>
        <taxon>asterids</taxon>
        <taxon>campanulids</taxon>
        <taxon>Apiales</taxon>
        <taxon>Apiaceae</taxon>
        <taxon>Apioideae</taxon>
        <taxon>apioid superclade</taxon>
        <taxon>Tordylieae</taxon>
        <taxon>Tordyliinae</taxon>
        <taxon>Heracleum</taxon>
    </lineage>
</organism>
<accession>A0AAD8MKV2</accession>
<evidence type="ECO:0000313" key="1">
    <source>
        <dbReference type="EMBL" id="KAK1379920.1"/>
    </source>
</evidence>
<proteinExistence type="predicted"/>
<sequence>MRWTFPKKHFVKVNTHVVNYPDRLPNGKSMGLGVVIRDRRGAVVMMVSGTIRGGGGGCCCSTAGGGGRSRRHGGVASARPGIAKYGCPELRIRIRALQGWDIETVSISFTYL</sequence>
<name>A0AAD8MKV2_9APIA</name>
<keyword evidence="2" id="KW-1185">Reference proteome</keyword>
<dbReference type="Proteomes" id="UP001237642">
    <property type="component" value="Unassembled WGS sequence"/>
</dbReference>